<keyword evidence="2" id="KW-1185">Reference proteome</keyword>
<organism evidence="1 2">
    <name type="scientific">Fusarium culmorum</name>
    <dbReference type="NCBI Taxonomy" id="5516"/>
    <lineage>
        <taxon>Eukaryota</taxon>
        <taxon>Fungi</taxon>
        <taxon>Dikarya</taxon>
        <taxon>Ascomycota</taxon>
        <taxon>Pezizomycotina</taxon>
        <taxon>Sordariomycetes</taxon>
        <taxon>Hypocreomycetidae</taxon>
        <taxon>Hypocreales</taxon>
        <taxon>Nectriaceae</taxon>
        <taxon>Fusarium</taxon>
    </lineage>
</organism>
<dbReference type="OrthoDB" id="10285720at2759"/>
<evidence type="ECO:0000313" key="1">
    <source>
        <dbReference type="EMBL" id="PTD04731.1"/>
    </source>
</evidence>
<reference evidence="1 2" key="1">
    <citation type="submission" date="2018-02" db="EMBL/GenBank/DDBJ databases">
        <title>Fusarium culmorum secondary metabolites in fungal-bacterial-plant interactions.</title>
        <authorList>
            <person name="Schmidt R."/>
        </authorList>
    </citation>
    <scope>NUCLEOTIDE SEQUENCE [LARGE SCALE GENOMIC DNA]</scope>
    <source>
        <strain evidence="1 2">PV</strain>
    </source>
</reference>
<comment type="caution">
    <text evidence="1">The sequence shown here is derived from an EMBL/GenBank/DDBJ whole genome shotgun (WGS) entry which is preliminary data.</text>
</comment>
<name>A0A2T4GMD5_FUSCU</name>
<dbReference type="OMA" id="ESTRAWC"/>
<gene>
    <name evidence="1" type="ORF">FCULG_00000719</name>
</gene>
<sequence length="337" mass="37750">MVKLQSRPEGRCHVARFTCLVYISVVLKLPLNRQQPGLTKEFKGSQITRWPGGKRDEAIHSRVCDPVDLNSALTTVNKTYGDSGEVGTKVRAPRKRSSPRRVITASEQLEVTTTFDPFGDSYASVAHEKTKMLRNYGNNRPGQKNHKIQLEKHGQQGRENPMVDLDLQSLFQWAAGAIKLESTRAWCTEQEESANHSPCFYRKSQSSRLQAMGIPLLSDTCLSSGRTITPHTAADQDTTLCILDWDKTSRRTWPRPCLQREVHRAPIHNRAAFVVRLPHGFATKSAPWKTYGMSKEQFERHPDYIIPPGAPCIETAIAPVTKENGIIPKGDAVMGSH</sequence>
<accession>A0A2T4GMD5</accession>
<dbReference type="AlphaFoldDB" id="A0A2T4GMD5"/>
<proteinExistence type="predicted"/>
<dbReference type="EMBL" id="PVEM01000012">
    <property type="protein sequence ID" value="PTD04731.1"/>
    <property type="molecule type" value="Genomic_DNA"/>
</dbReference>
<dbReference type="Proteomes" id="UP000241587">
    <property type="component" value="Unassembled WGS sequence"/>
</dbReference>
<evidence type="ECO:0000313" key="2">
    <source>
        <dbReference type="Proteomes" id="UP000241587"/>
    </source>
</evidence>
<protein>
    <submittedName>
        <fullName evidence="1">Uncharacterized protein</fullName>
    </submittedName>
</protein>